<evidence type="ECO:0000313" key="11">
    <source>
        <dbReference type="Proteomes" id="UP000236173"/>
    </source>
</evidence>
<evidence type="ECO:0000313" key="10">
    <source>
        <dbReference type="EMBL" id="GBC98388.1"/>
    </source>
</evidence>
<dbReference type="InterPro" id="IPR036974">
    <property type="entry name" value="PUA_sf"/>
</dbReference>
<dbReference type="SUPFAM" id="SSF53335">
    <property type="entry name" value="S-adenosyl-L-methionine-dependent methyltransferases"/>
    <property type="match status" value="1"/>
</dbReference>
<dbReference type="InterPro" id="IPR002478">
    <property type="entry name" value="PUA"/>
</dbReference>
<comment type="similarity">
    <text evidence="8">Belongs to the methyltransferase superfamily. RlmI family.</text>
</comment>
<evidence type="ECO:0000256" key="5">
    <source>
        <dbReference type="ARBA" id="ARBA00022679"/>
    </source>
</evidence>
<dbReference type="InterPro" id="IPR019614">
    <property type="entry name" value="SAM-dep_methyl-trfase"/>
</dbReference>
<dbReference type="PANTHER" id="PTHR42873">
    <property type="entry name" value="RIBOSOMAL RNA LARGE SUBUNIT METHYLTRANSFERASE"/>
    <property type="match status" value="1"/>
</dbReference>
<dbReference type="Gene3D" id="3.40.50.150">
    <property type="entry name" value="Vaccinia Virus protein VP39"/>
    <property type="match status" value="1"/>
</dbReference>
<reference evidence="11" key="1">
    <citation type="submission" date="2017-09" db="EMBL/GenBank/DDBJ databases">
        <title>Metaegenomics of thermophilic ammonia-oxidizing enrichment culture.</title>
        <authorList>
            <person name="Kato S."/>
            <person name="Suzuki K."/>
        </authorList>
    </citation>
    <scope>NUCLEOTIDE SEQUENCE [LARGE SCALE GENOMIC DNA]</scope>
</reference>
<keyword evidence="4 10" id="KW-0489">Methyltransferase</keyword>
<evidence type="ECO:0000259" key="9">
    <source>
        <dbReference type="SMART" id="SM00359"/>
    </source>
</evidence>
<comment type="subcellular location">
    <subcellularLocation>
        <location evidence="1">Cytoplasm</location>
    </subcellularLocation>
</comment>
<dbReference type="GO" id="GO:0008168">
    <property type="term" value="F:methyltransferase activity"/>
    <property type="evidence" value="ECO:0007669"/>
    <property type="project" value="UniProtKB-KW"/>
</dbReference>
<protein>
    <submittedName>
        <fullName evidence="10">Ribosomal RNA large subunit methyltransferase I</fullName>
        <ecNumber evidence="10">2.1.1.191</ecNumber>
    </submittedName>
</protein>
<dbReference type="GO" id="GO:0003723">
    <property type="term" value="F:RNA binding"/>
    <property type="evidence" value="ECO:0007669"/>
    <property type="project" value="UniProtKB-KW"/>
</dbReference>
<evidence type="ECO:0000256" key="7">
    <source>
        <dbReference type="ARBA" id="ARBA00022884"/>
    </source>
</evidence>
<evidence type="ECO:0000256" key="4">
    <source>
        <dbReference type="ARBA" id="ARBA00022603"/>
    </source>
</evidence>
<evidence type="ECO:0000256" key="2">
    <source>
        <dbReference type="ARBA" id="ARBA00022490"/>
    </source>
</evidence>
<sequence length="390" mass="44463">MDGRWVKLQPGKDKKVRHFYPFVFRDELAGVGPQVNDGDLVRLLDTDGRFVAWGTYSATSRIAFRTLTLNDEPIDRAFFVARLQAAWQRRQPLMTVTNAFRVVHAEADFLPGLIVDRYADTVVVQVRTLAMERLKPLWLEPLVELFRPQGVLERSDMEGRREEGLPPVKQVLYGTVPPRVDIVEHGLRFLVDVWDGLKTGFYLDQRDNRKLMQTLVRPGERFLDLFAYTGAFAIYAAKTGAESVAVEQRPSAIAVGQEQARFNGVTVAFRCGNVFDELPRFFAEGARFDAVVIDPPAIAKSKRELDSLKWAIWKLVHGVLPLLNDGGRMLVCTCTYHMDWTTLMEAVRLAASDRRVPLRVLMQTTQSLDHPVRLHLPESQYLRCLLLQRD</sequence>
<accession>A0A2H5XB21</accession>
<keyword evidence="6" id="KW-0949">S-adenosyl-L-methionine</keyword>
<dbReference type="EMBL" id="BEHT01000010">
    <property type="protein sequence ID" value="GBC98388.1"/>
    <property type="molecule type" value="Genomic_DNA"/>
</dbReference>
<dbReference type="CDD" id="cd11572">
    <property type="entry name" value="RlmI_M_like"/>
    <property type="match status" value="1"/>
</dbReference>
<name>A0A2H5XB21_9BACT</name>
<dbReference type="InterPro" id="IPR041532">
    <property type="entry name" value="RlmI-like_PUA"/>
</dbReference>
<gene>
    <name evidence="10" type="primary">rlmI_1</name>
    <name evidence="10" type="ORF">HRbin17_00900</name>
</gene>
<dbReference type="Pfam" id="PF17785">
    <property type="entry name" value="PUA_3"/>
    <property type="match status" value="1"/>
</dbReference>
<keyword evidence="5 10" id="KW-0808">Transferase</keyword>
<evidence type="ECO:0000256" key="6">
    <source>
        <dbReference type="ARBA" id="ARBA00022691"/>
    </source>
</evidence>
<keyword evidence="3" id="KW-0698">rRNA processing</keyword>
<dbReference type="CDD" id="cd21153">
    <property type="entry name" value="PUA_RlmI"/>
    <property type="match status" value="1"/>
</dbReference>
<dbReference type="GO" id="GO:0006364">
    <property type="term" value="P:rRNA processing"/>
    <property type="evidence" value="ECO:0007669"/>
    <property type="project" value="UniProtKB-KW"/>
</dbReference>
<dbReference type="InterPro" id="IPR029063">
    <property type="entry name" value="SAM-dependent_MTases_sf"/>
</dbReference>
<dbReference type="SMART" id="SM00359">
    <property type="entry name" value="PUA"/>
    <property type="match status" value="1"/>
</dbReference>
<dbReference type="GO" id="GO:0005737">
    <property type="term" value="C:cytoplasm"/>
    <property type="evidence" value="ECO:0007669"/>
    <property type="project" value="UniProtKB-SubCell"/>
</dbReference>
<dbReference type="Proteomes" id="UP000236173">
    <property type="component" value="Unassembled WGS sequence"/>
</dbReference>
<feature type="domain" description="PUA" evidence="9">
    <location>
        <begin position="4"/>
        <end position="88"/>
    </location>
</feature>
<dbReference type="InterPro" id="IPR015947">
    <property type="entry name" value="PUA-like_sf"/>
</dbReference>
<dbReference type="PROSITE" id="PS50890">
    <property type="entry name" value="PUA"/>
    <property type="match status" value="1"/>
</dbReference>
<keyword evidence="2" id="KW-0963">Cytoplasm</keyword>
<dbReference type="SUPFAM" id="SSF88697">
    <property type="entry name" value="PUA domain-like"/>
    <property type="match status" value="1"/>
</dbReference>
<proteinExistence type="inferred from homology"/>
<evidence type="ECO:0000256" key="8">
    <source>
        <dbReference type="ARBA" id="ARBA00038091"/>
    </source>
</evidence>
<dbReference type="PANTHER" id="PTHR42873:SF1">
    <property type="entry name" value="S-ADENOSYLMETHIONINE-DEPENDENT METHYLTRANSFERASE DOMAIN-CONTAINING PROTEIN"/>
    <property type="match status" value="1"/>
</dbReference>
<dbReference type="AlphaFoldDB" id="A0A2H5XB21"/>
<dbReference type="CDD" id="cd02440">
    <property type="entry name" value="AdoMet_MTases"/>
    <property type="match status" value="1"/>
</dbReference>
<dbReference type="Pfam" id="PF10672">
    <property type="entry name" value="Methyltrans_SAM"/>
    <property type="match status" value="1"/>
</dbReference>
<dbReference type="EC" id="2.1.1.191" evidence="10"/>
<dbReference type="Gene3D" id="3.30.750.80">
    <property type="entry name" value="RNA methyltransferase domain (HRMD) like"/>
    <property type="match status" value="1"/>
</dbReference>
<organism evidence="10 11">
    <name type="scientific">Candidatus Fervidibacter japonicus</name>
    <dbReference type="NCBI Taxonomy" id="2035412"/>
    <lineage>
        <taxon>Bacteria</taxon>
        <taxon>Candidatus Fervidibacterota</taxon>
        <taxon>Candidatus Fervidibacter</taxon>
    </lineage>
</organism>
<dbReference type="Gene3D" id="2.30.130.10">
    <property type="entry name" value="PUA domain"/>
    <property type="match status" value="1"/>
</dbReference>
<evidence type="ECO:0000256" key="1">
    <source>
        <dbReference type="ARBA" id="ARBA00004496"/>
    </source>
</evidence>
<keyword evidence="7" id="KW-0694">RNA-binding</keyword>
<comment type="caution">
    <text evidence="10">The sequence shown here is derived from an EMBL/GenBank/DDBJ whole genome shotgun (WGS) entry which is preliminary data.</text>
</comment>
<evidence type="ECO:0000256" key="3">
    <source>
        <dbReference type="ARBA" id="ARBA00022552"/>
    </source>
</evidence>
<dbReference type="GO" id="GO:0032259">
    <property type="term" value="P:methylation"/>
    <property type="evidence" value="ECO:0007669"/>
    <property type="project" value="UniProtKB-KW"/>
</dbReference>